<reference evidence="1 2" key="1">
    <citation type="submission" date="2017-10" db="EMBL/GenBank/DDBJ databases">
        <title>Draft genome of Longibacter Salinarum.</title>
        <authorList>
            <person name="Goh K.M."/>
            <person name="Shamsir M.S."/>
            <person name="Lim S.W."/>
        </authorList>
    </citation>
    <scope>NUCLEOTIDE SEQUENCE [LARGE SCALE GENOMIC DNA]</scope>
    <source>
        <strain evidence="1 2">KCTC 52045</strain>
    </source>
</reference>
<evidence type="ECO:0000313" key="2">
    <source>
        <dbReference type="Proteomes" id="UP000220102"/>
    </source>
</evidence>
<dbReference type="EMBL" id="PDEQ01000002">
    <property type="protein sequence ID" value="PEN14489.1"/>
    <property type="molecule type" value="Genomic_DNA"/>
</dbReference>
<gene>
    <name evidence="1" type="ORF">CRI94_05545</name>
</gene>
<proteinExistence type="predicted"/>
<comment type="caution">
    <text evidence="1">The sequence shown here is derived from an EMBL/GenBank/DDBJ whole genome shotgun (WGS) entry which is preliminary data.</text>
</comment>
<sequence>MSLYDLHDAQLNDFEGEGFAYSQKTVYGKAYKGVFFAEDGVSIDDLAEKEDDAEFQGILYDRSREREKTFSVEITDVISTPSGDRADFIATEKP</sequence>
<name>A0A2A8D0J4_9BACT</name>
<keyword evidence="2" id="KW-1185">Reference proteome</keyword>
<dbReference type="RefSeq" id="WP_098074665.1">
    <property type="nucleotide sequence ID" value="NZ_PDEQ01000002.1"/>
</dbReference>
<evidence type="ECO:0000313" key="1">
    <source>
        <dbReference type="EMBL" id="PEN14489.1"/>
    </source>
</evidence>
<protein>
    <submittedName>
        <fullName evidence="1">Uncharacterized protein</fullName>
    </submittedName>
</protein>
<dbReference type="Proteomes" id="UP000220102">
    <property type="component" value="Unassembled WGS sequence"/>
</dbReference>
<organism evidence="1 2">
    <name type="scientific">Longibacter salinarum</name>
    <dbReference type="NCBI Taxonomy" id="1850348"/>
    <lineage>
        <taxon>Bacteria</taxon>
        <taxon>Pseudomonadati</taxon>
        <taxon>Rhodothermota</taxon>
        <taxon>Rhodothermia</taxon>
        <taxon>Rhodothermales</taxon>
        <taxon>Salisaetaceae</taxon>
        <taxon>Longibacter</taxon>
    </lineage>
</organism>
<dbReference type="OrthoDB" id="1494188at2"/>
<accession>A0A2A8D0J4</accession>
<dbReference type="AlphaFoldDB" id="A0A2A8D0J4"/>